<dbReference type="AlphaFoldDB" id="A0AAU0UN37"/>
<keyword evidence="5 7" id="KW-1133">Transmembrane helix</keyword>
<dbReference type="Proteomes" id="UP001329915">
    <property type="component" value="Chromosome"/>
</dbReference>
<keyword evidence="4 7" id="KW-0812">Transmembrane</keyword>
<evidence type="ECO:0000256" key="6">
    <source>
        <dbReference type="ARBA" id="ARBA00023136"/>
    </source>
</evidence>
<keyword evidence="6 7" id="KW-0472">Membrane</keyword>
<feature type="transmembrane region" description="Helical" evidence="7">
    <location>
        <begin position="71"/>
        <end position="91"/>
    </location>
</feature>
<organism evidence="8 9">
    <name type="scientific">Metallumcola ferriviriculae</name>
    <dbReference type="NCBI Taxonomy" id="3039180"/>
    <lineage>
        <taxon>Bacteria</taxon>
        <taxon>Bacillati</taxon>
        <taxon>Bacillota</taxon>
        <taxon>Clostridia</taxon>
        <taxon>Neomoorellales</taxon>
        <taxon>Desulfitibacteraceae</taxon>
        <taxon>Metallumcola</taxon>
    </lineage>
</organism>
<dbReference type="InterPro" id="IPR005524">
    <property type="entry name" value="DUF318"/>
</dbReference>
<feature type="transmembrane region" description="Helical" evidence="7">
    <location>
        <begin position="37"/>
        <end position="59"/>
    </location>
</feature>
<dbReference type="EMBL" id="CP121694">
    <property type="protein sequence ID" value="WRO20608.1"/>
    <property type="molecule type" value="Genomic_DNA"/>
</dbReference>
<evidence type="ECO:0000313" key="9">
    <source>
        <dbReference type="Proteomes" id="UP001329915"/>
    </source>
</evidence>
<sequence>MIFAFGLLSVLAVVLFAMAYRRKDGSHIKAVNIGGKMLINLLPLLLVAFVVAGMLQVALPPELIQSWLGEEAGYTGILVGGLGGALIPGGPYVSFPIIASIFKAGAGIGTAVAFVSGWAMLGIGQMPFELAIVGPRFMLLRLSLVVLLPFIAGGLALVLFG</sequence>
<evidence type="ECO:0000256" key="5">
    <source>
        <dbReference type="ARBA" id="ARBA00022989"/>
    </source>
</evidence>
<dbReference type="Pfam" id="PF03773">
    <property type="entry name" value="ArsP_1"/>
    <property type="match status" value="1"/>
</dbReference>
<feature type="transmembrane region" description="Helical" evidence="7">
    <location>
        <begin position="97"/>
        <end position="121"/>
    </location>
</feature>
<evidence type="ECO:0000256" key="4">
    <source>
        <dbReference type="ARBA" id="ARBA00022692"/>
    </source>
</evidence>
<name>A0AAU0UN37_9FIRM</name>
<evidence type="ECO:0000256" key="1">
    <source>
        <dbReference type="ARBA" id="ARBA00004651"/>
    </source>
</evidence>
<evidence type="ECO:0000256" key="3">
    <source>
        <dbReference type="ARBA" id="ARBA00022475"/>
    </source>
</evidence>
<comment type="similarity">
    <text evidence="2">Belongs to the UPF0718 family.</text>
</comment>
<dbReference type="KEGG" id="dbc:MFMK1_000391"/>
<keyword evidence="9" id="KW-1185">Reference proteome</keyword>
<proteinExistence type="inferred from homology"/>
<keyword evidence="3" id="KW-1003">Cell membrane</keyword>
<evidence type="ECO:0000313" key="8">
    <source>
        <dbReference type="EMBL" id="WRO20608.1"/>
    </source>
</evidence>
<evidence type="ECO:0000256" key="7">
    <source>
        <dbReference type="SAM" id="Phobius"/>
    </source>
</evidence>
<gene>
    <name evidence="8" type="ORF">MFMK1_000391</name>
</gene>
<accession>A0AAU0UN37</accession>
<feature type="transmembrane region" description="Helical" evidence="7">
    <location>
        <begin position="142"/>
        <end position="160"/>
    </location>
</feature>
<protein>
    <submittedName>
        <fullName evidence="8">Permease</fullName>
    </submittedName>
</protein>
<dbReference type="GO" id="GO:0005886">
    <property type="term" value="C:plasma membrane"/>
    <property type="evidence" value="ECO:0007669"/>
    <property type="project" value="UniProtKB-SubCell"/>
</dbReference>
<evidence type="ECO:0000256" key="2">
    <source>
        <dbReference type="ARBA" id="ARBA00006386"/>
    </source>
</evidence>
<reference evidence="8 9" key="1">
    <citation type="submission" date="2023-04" db="EMBL/GenBank/DDBJ databases">
        <authorList>
            <person name="Hsu D."/>
        </authorList>
    </citation>
    <scope>NUCLEOTIDE SEQUENCE [LARGE SCALE GENOMIC DNA]</scope>
    <source>
        <strain evidence="8 9">MK1</strain>
    </source>
</reference>
<dbReference type="RefSeq" id="WP_366923497.1">
    <property type="nucleotide sequence ID" value="NZ_CP121694.1"/>
</dbReference>
<comment type="subcellular location">
    <subcellularLocation>
        <location evidence="1">Cell membrane</location>
        <topology evidence="1">Multi-pass membrane protein</topology>
    </subcellularLocation>
</comment>